<name>A0A7Y9PDL3_9BACT</name>
<reference evidence="4 5" key="1">
    <citation type="submission" date="2020-07" db="EMBL/GenBank/DDBJ databases">
        <title>Genomic Encyclopedia of Type Strains, Phase IV (KMG-V): Genome sequencing to study the core and pangenomes of soil and plant-associated prokaryotes.</title>
        <authorList>
            <person name="Whitman W."/>
        </authorList>
    </citation>
    <scope>NUCLEOTIDE SEQUENCE [LARGE SCALE GENOMIC DNA]</scope>
    <source>
        <strain evidence="4 5">X4EP2</strain>
    </source>
</reference>
<accession>A0A7Y9PDL3</accession>
<evidence type="ECO:0000256" key="2">
    <source>
        <dbReference type="SAM" id="MobiDB-lite"/>
    </source>
</evidence>
<keyword evidence="5" id="KW-1185">Reference proteome</keyword>
<feature type="region of interest" description="Disordered" evidence="2">
    <location>
        <begin position="1"/>
        <end position="20"/>
    </location>
</feature>
<evidence type="ECO:0000313" key="4">
    <source>
        <dbReference type="EMBL" id="NYF77914.1"/>
    </source>
</evidence>
<organism evidence="4 5">
    <name type="scientific">Granulicella arctica</name>
    <dbReference type="NCBI Taxonomy" id="940613"/>
    <lineage>
        <taxon>Bacteria</taxon>
        <taxon>Pseudomonadati</taxon>
        <taxon>Acidobacteriota</taxon>
        <taxon>Terriglobia</taxon>
        <taxon>Terriglobales</taxon>
        <taxon>Acidobacteriaceae</taxon>
        <taxon>Granulicella</taxon>
    </lineage>
</organism>
<comment type="caution">
    <text evidence="4">The sequence shown here is derived from an EMBL/GenBank/DDBJ whole genome shotgun (WGS) entry which is preliminary data.</text>
</comment>
<keyword evidence="3" id="KW-0472">Membrane</keyword>
<keyword evidence="3" id="KW-0812">Transmembrane</keyword>
<evidence type="ECO:0000256" key="3">
    <source>
        <dbReference type="SAM" id="Phobius"/>
    </source>
</evidence>
<keyword evidence="3" id="KW-1133">Transmembrane helix</keyword>
<feature type="coiled-coil region" evidence="1">
    <location>
        <begin position="105"/>
        <end position="132"/>
    </location>
</feature>
<dbReference type="Pfam" id="PF14235">
    <property type="entry name" value="DUF4337"/>
    <property type="match status" value="1"/>
</dbReference>
<evidence type="ECO:0000256" key="1">
    <source>
        <dbReference type="SAM" id="Coils"/>
    </source>
</evidence>
<dbReference type="Proteomes" id="UP000589520">
    <property type="component" value="Unassembled WGS sequence"/>
</dbReference>
<feature type="transmembrane region" description="Helical" evidence="3">
    <location>
        <begin position="161"/>
        <end position="182"/>
    </location>
</feature>
<dbReference type="RefSeq" id="WP_179486890.1">
    <property type="nucleotide sequence ID" value="NZ_JACCCW010000001.1"/>
</dbReference>
<dbReference type="EMBL" id="JACCCW010000001">
    <property type="protein sequence ID" value="NYF77914.1"/>
    <property type="molecule type" value="Genomic_DNA"/>
</dbReference>
<dbReference type="InterPro" id="IPR025570">
    <property type="entry name" value="DUF4337"/>
</dbReference>
<dbReference type="AlphaFoldDB" id="A0A7Y9PDL3"/>
<evidence type="ECO:0008006" key="6">
    <source>
        <dbReference type="Google" id="ProtNLM"/>
    </source>
</evidence>
<proteinExistence type="predicted"/>
<evidence type="ECO:0000313" key="5">
    <source>
        <dbReference type="Proteomes" id="UP000589520"/>
    </source>
</evidence>
<feature type="transmembrane region" description="Helical" evidence="3">
    <location>
        <begin position="28"/>
        <end position="46"/>
    </location>
</feature>
<protein>
    <recommendedName>
        <fullName evidence="6">DUF4337 domain-containing protein</fullName>
    </recommendedName>
</protein>
<gene>
    <name evidence="4" type="ORF">HDF17_000201</name>
</gene>
<keyword evidence="1" id="KW-0175">Coiled coil</keyword>
<sequence>MEANEIQEFSNQLKEAGEGKHEESLTKISLAISILAVLVAMVTVLGHRTHTEAVLMQSKAGDQWNEYQAKKIRQDNLAVVVDTLGLQPNPSQTTQQKVVEYKAHIAKWRDDLTEEQAKARELEAEVHHAETQASWYDLGEALLQIAVVLCSVTLFTRNRGYFFLGLALGIGGLAVAATGMIVH</sequence>